<evidence type="ECO:0000313" key="1">
    <source>
        <dbReference type="EMBL" id="QIK78114.1"/>
    </source>
</evidence>
<dbReference type="RefSeq" id="WP_166410508.1">
    <property type="nucleotide sequence ID" value="NZ_CP049869.1"/>
</dbReference>
<dbReference type="KEGG" id="spii:G7077_03490"/>
<dbReference type="AlphaFoldDB" id="A0A6G7YN01"/>
<keyword evidence="2" id="KW-1185">Reference proteome</keyword>
<reference evidence="1 2" key="1">
    <citation type="submission" date="2020-03" db="EMBL/GenBank/DDBJ databases">
        <title>Sphingomonas sp. nov., isolated from fish.</title>
        <authorList>
            <person name="Hyun D.-W."/>
            <person name="Bae J.-W."/>
        </authorList>
    </citation>
    <scope>NUCLEOTIDE SEQUENCE [LARGE SCALE GENOMIC DNA]</scope>
    <source>
        <strain evidence="1 2">HDW15B</strain>
    </source>
</reference>
<accession>A0A6G7YN01</accession>
<proteinExistence type="predicted"/>
<sequence length="149" mass="14453">MRSNVSDNNNTSGHTLVQLGGGTSVLLPGTGGRLGDLVRLDLGRGTVVGGPRPLIGLNVLAANPTTGQLATVSAVSGGNLLGVTVVNPSTNSGSLVLAPQVASLVGLQPTNPSVTSAVTTTVNGTVGGLVNGTLNGTVNGTLGGSLLKH</sequence>
<evidence type="ECO:0000313" key="2">
    <source>
        <dbReference type="Proteomes" id="UP000503222"/>
    </source>
</evidence>
<dbReference type="Proteomes" id="UP000503222">
    <property type="component" value="Chromosome"/>
</dbReference>
<name>A0A6G7YN01_9SPHN</name>
<dbReference type="EMBL" id="CP049869">
    <property type="protein sequence ID" value="QIK78114.1"/>
    <property type="molecule type" value="Genomic_DNA"/>
</dbReference>
<organism evidence="1 2">
    <name type="scientific">Sphingomonas piscis</name>
    <dbReference type="NCBI Taxonomy" id="2714943"/>
    <lineage>
        <taxon>Bacteria</taxon>
        <taxon>Pseudomonadati</taxon>
        <taxon>Pseudomonadota</taxon>
        <taxon>Alphaproteobacteria</taxon>
        <taxon>Sphingomonadales</taxon>
        <taxon>Sphingomonadaceae</taxon>
        <taxon>Sphingomonas</taxon>
    </lineage>
</organism>
<protein>
    <submittedName>
        <fullName evidence="1">Uncharacterized protein</fullName>
    </submittedName>
</protein>
<gene>
    <name evidence="1" type="ORF">G7077_03490</name>
</gene>